<evidence type="ECO:0000256" key="2">
    <source>
        <dbReference type="ARBA" id="ARBA00004123"/>
    </source>
</evidence>
<dbReference type="AlphaFoldDB" id="A0A010R5K2"/>
<evidence type="ECO:0000256" key="3">
    <source>
        <dbReference type="ARBA" id="ARBA00004496"/>
    </source>
</evidence>
<proteinExistence type="inferred from homology"/>
<dbReference type="PANTHER" id="PTHR41391:SF1">
    <property type="entry name" value="RESTRICTION OF TELOMERE CAPPING PROTEIN 4"/>
    <property type="match status" value="1"/>
</dbReference>
<organism evidence="10 11">
    <name type="scientific">Colletotrichum fioriniae PJ7</name>
    <dbReference type="NCBI Taxonomy" id="1445577"/>
    <lineage>
        <taxon>Eukaryota</taxon>
        <taxon>Fungi</taxon>
        <taxon>Dikarya</taxon>
        <taxon>Ascomycota</taxon>
        <taxon>Pezizomycotina</taxon>
        <taxon>Sordariomycetes</taxon>
        <taxon>Hypocreomycetidae</taxon>
        <taxon>Glomerellales</taxon>
        <taxon>Glomerellaceae</taxon>
        <taxon>Colletotrichum</taxon>
        <taxon>Colletotrichum acutatum species complex</taxon>
    </lineage>
</organism>
<feature type="compositionally biased region" description="Basic residues" evidence="8">
    <location>
        <begin position="191"/>
        <end position="201"/>
    </location>
</feature>
<feature type="compositionally biased region" description="Basic and acidic residues" evidence="8">
    <location>
        <begin position="34"/>
        <end position="46"/>
    </location>
</feature>
<dbReference type="GO" id="GO:0005634">
    <property type="term" value="C:nucleus"/>
    <property type="evidence" value="ECO:0007669"/>
    <property type="project" value="UniProtKB-SubCell"/>
</dbReference>
<dbReference type="GO" id="GO:0005737">
    <property type="term" value="C:cytoplasm"/>
    <property type="evidence" value="ECO:0007669"/>
    <property type="project" value="UniProtKB-SubCell"/>
</dbReference>
<dbReference type="eggNOG" id="ENOG502SEU0">
    <property type="taxonomic scope" value="Eukaryota"/>
</dbReference>
<comment type="caution">
    <text evidence="10">The sequence shown here is derived from an EMBL/GenBank/DDBJ whole genome shotgun (WGS) entry which is preliminary data.</text>
</comment>
<feature type="compositionally biased region" description="Polar residues" evidence="8">
    <location>
        <begin position="292"/>
        <end position="311"/>
    </location>
</feature>
<keyword evidence="7" id="KW-0539">Nucleus</keyword>
<dbReference type="KEGG" id="cfj:CFIO01_04931"/>
<evidence type="ECO:0000313" key="10">
    <source>
        <dbReference type="EMBL" id="EXF75471.1"/>
    </source>
</evidence>
<comment type="subcellular location">
    <subcellularLocation>
        <location evidence="3">Cytoplasm</location>
    </subcellularLocation>
    <subcellularLocation>
        <location evidence="2">Nucleus</location>
    </subcellularLocation>
</comment>
<dbReference type="Proteomes" id="UP000020467">
    <property type="component" value="Unassembled WGS sequence"/>
</dbReference>
<dbReference type="OrthoDB" id="128308at2759"/>
<keyword evidence="6" id="KW-0963">Cytoplasm</keyword>
<feature type="compositionally biased region" description="Basic and acidic residues" evidence="8">
    <location>
        <begin position="163"/>
        <end position="175"/>
    </location>
</feature>
<feature type="compositionally biased region" description="Low complexity" evidence="8">
    <location>
        <begin position="118"/>
        <end position="136"/>
    </location>
</feature>
<dbReference type="PANTHER" id="PTHR41391">
    <property type="entry name" value="RESTRICTION OF TELOMERE CAPPING PROTEIN 4"/>
    <property type="match status" value="1"/>
</dbReference>
<evidence type="ECO:0000256" key="5">
    <source>
        <dbReference type="ARBA" id="ARBA00015162"/>
    </source>
</evidence>
<accession>A0A010R5K2</accession>
<feature type="domain" description="Restriction of telomere capping protein 4 C-terminal" evidence="9">
    <location>
        <begin position="414"/>
        <end position="530"/>
    </location>
</feature>
<feature type="compositionally biased region" description="Basic and acidic residues" evidence="8">
    <location>
        <begin position="203"/>
        <end position="214"/>
    </location>
</feature>
<protein>
    <recommendedName>
        <fullName evidence="5">Restriction of telomere capping protein 4</fullName>
    </recommendedName>
</protein>
<feature type="region of interest" description="Disordered" evidence="8">
    <location>
        <begin position="1"/>
        <end position="323"/>
    </location>
</feature>
<evidence type="ECO:0000313" key="11">
    <source>
        <dbReference type="Proteomes" id="UP000020467"/>
    </source>
</evidence>
<dbReference type="SMART" id="SM01312">
    <property type="entry name" value="RTC4"/>
    <property type="match status" value="1"/>
</dbReference>
<reference evidence="10 11" key="1">
    <citation type="submission" date="2014-02" db="EMBL/GenBank/DDBJ databases">
        <title>The genome sequence of Colletotrichum fioriniae PJ7.</title>
        <authorList>
            <person name="Baroncelli R."/>
            <person name="Thon M.R."/>
        </authorList>
    </citation>
    <scope>NUCLEOTIDE SEQUENCE [LARGE SCALE GENOMIC DNA]</scope>
    <source>
        <strain evidence="10 11">PJ7</strain>
    </source>
</reference>
<comment type="function">
    <text evidence="1">May be involved in a process influencing telomere capping.</text>
</comment>
<dbReference type="HOGENOM" id="CLU_030573_1_0_1"/>
<name>A0A010R5K2_9PEZI</name>
<evidence type="ECO:0000256" key="1">
    <source>
        <dbReference type="ARBA" id="ARBA00002738"/>
    </source>
</evidence>
<sequence>MPPKQATMQRRAGLARDNRVRPLLSQVNGQRRTLVADDRPVDRPPDDSDDEITDPESCRGSIPSKALSSSKEASRVFLSTKPASDSDDDQSAWSSRADIARPYFGSSKRGKEQSKTWSASQESSQGQAQYEGSQGSFSTTRGSKRNSPDGGALSPESKITKARKIDRDDEKEAKRLLVRKKSYGRGENIRGRIRPPTKSKLKSSQERPISKLGKEASAPKTAQPSFKAYDDDPFDQFLSQTPPKRIIEPASTFISSPPHASAHPVMKHVSLSPHSSPKRKAKAEFKLPSASLPESLQSPTNSRPQLRNLKSSPEPELKKTRKFSFESSDLSDLDDDLKQLVEARCPMCNEIVDKTLLHDFSQGARLHIRKQIQFCRLHKKKSAEKAWGSRGYPKIDWEGLDTRIASHYSFLREIINGGSSHFGDLLLDKVKEGKNRTLLKAEDSLTPGYYGPRGLRAFSEHIIGHFSAVLRERAVDDRLISSRGYSSYVEAVLVPELAVLLISDDMMVEAEEARSILEESKWIGDLLHEDTGDTVDQLSDDEKRG</sequence>
<dbReference type="InterPro" id="IPR039024">
    <property type="entry name" value="RTC4"/>
</dbReference>
<evidence type="ECO:0000256" key="8">
    <source>
        <dbReference type="SAM" id="MobiDB-lite"/>
    </source>
</evidence>
<comment type="similarity">
    <text evidence="4">Belongs to the RTC4 family.</text>
</comment>
<dbReference type="Pfam" id="PF14474">
    <property type="entry name" value="RTC4"/>
    <property type="match status" value="1"/>
</dbReference>
<evidence type="ECO:0000259" key="9">
    <source>
        <dbReference type="SMART" id="SM01312"/>
    </source>
</evidence>
<evidence type="ECO:0000256" key="4">
    <source>
        <dbReference type="ARBA" id="ARBA00009461"/>
    </source>
</evidence>
<evidence type="ECO:0000256" key="7">
    <source>
        <dbReference type="ARBA" id="ARBA00023242"/>
    </source>
</evidence>
<dbReference type="EMBL" id="JARH01000898">
    <property type="protein sequence ID" value="EXF75471.1"/>
    <property type="molecule type" value="Genomic_DNA"/>
</dbReference>
<gene>
    <name evidence="10" type="ORF">CFIO01_04931</name>
</gene>
<evidence type="ECO:0000256" key="6">
    <source>
        <dbReference type="ARBA" id="ARBA00022490"/>
    </source>
</evidence>
<keyword evidence="11" id="KW-1185">Reference proteome</keyword>
<dbReference type="InterPro" id="IPR028094">
    <property type="entry name" value="RTC4_C"/>
</dbReference>